<dbReference type="AlphaFoldDB" id="A0A1I5IS44"/>
<dbReference type="EMBL" id="FOUY01000126">
    <property type="protein sequence ID" value="SFO63327.1"/>
    <property type="molecule type" value="Genomic_DNA"/>
</dbReference>
<organism evidence="2 3">
    <name type="scientific">Pseudonocardia ammonioxydans</name>
    <dbReference type="NCBI Taxonomy" id="260086"/>
    <lineage>
        <taxon>Bacteria</taxon>
        <taxon>Bacillati</taxon>
        <taxon>Actinomycetota</taxon>
        <taxon>Actinomycetes</taxon>
        <taxon>Pseudonocardiales</taxon>
        <taxon>Pseudonocardiaceae</taxon>
        <taxon>Pseudonocardia</taxon>
    </lineage>
</organism>
<evidence type="ECO:0000313" key="2">
    <source>
        <dbReference type="EMBL" id="SFO63327.1"/>
    </source>
</evidence>
<reference evidence="2 3" key="1">
    <citation type="submission" date="2016-10" db="EMBL/GenBank/DDBJ databases">
        <authorList>
            <person name="de Groot N.N."/>
        </authorList>
    </citation>
    <scope>NUCLEOTIDE SEQUENCE [LARGE SCALE GENOMIC DNA]</scope>
    <source>
        <strain evidence="2 3">CGMCC 4.1877</strain>
    </source>
</reference>
<name>A0A1I5IS44_PSUAM</name>
<evidence type="ECO:0000313" key="3">
    <source>
        <dbReference type="Proteomes" id="UP000199614"/>
    </source>
</evidence>
<dbReference type="Proteomes" id="UP000199614">
    <property type="component" value="Unassembled WGS sequence"/>
</dbReference>
<feature type="compositionally biased region" description="Basic and acidic residues" evidence="1">
    <location>
        <begin position="105"/>
        <end position="118"/>
    </location>
</feature>
<gene>
    <name evidence="2" type="ORF">SAMN05216207_11262</name>
</gene>
<sequence>MSVRTAIRGPATPFVVLLLAVLVHTAFGPLLACHDMPQERSVAMVASVTVAPDQEPAECPGCGPDESPDAESLTRSLAAEDLLSPNEADPCTPDRPCHGPSGSHAAEEAALRGLDNPRDPGPALVPACLGPARTERPVLPAPMSSPAPPAAVRAPVAVLCVDRN</sequence>
<dbReference type="STRING" id="260086.SAMN05216207_11262"/>
<accession>A0A1I5IS44</accession>
<proteinExistence type="predicted"/>
<protein>
    <submittedName>
        <fullName evidence="2">Uncharacterized protein</fullName>
    </submittedName>
</protein>
<evidence type="ECO:0000256" key="1">
    <source>
        <dbReference type="SAM" id="MobiDB-lite"/>
    </source>
</evidence>
<feature type="region of interest" description="Disordered" evidence="1">
    <location>
        <begin position="53"/>
        <end position="129"/>
    </location>
</feature>
<keyword evidence="3" id="KW-1185">Reference proteome</keyword>